<organism evidence="7 8">
    <name type="scientific">Oceanobacillus arenosus</name>
    <dbReference type="NCBI Taxonomy" id="1229153"/>
    <lineage>
        <taxon>Bacteria</taxon>
        <taxon>Bacillati</taxon>
        <taxon>Bacillota</taxon>
        <taxon>Bacilli</taxon>
        <taxon>Bacillales</taxon>
        <taxon>Bacillaceae</taxon>
        <taxon>Oceanobacillus</taxon>
    </lineage>
</organism>
<proteinExistence type="predicted"/>
<dbReference type="RefSeq" id="WP_115773791.1">
    <property type="nucleotide sequence ID" value="NZ_PIOC01000019.1"/>
</dbReference>
<dbReference type="InterPro" id="IPR022446">
    <property type="entry name" value="MeTrfrase_put"/>
</dbReference>
<comment type="catalytic activity">
    <reaction evidence="5">
        <text>L-glutaminyl-[peptide chain release factor] + S-adenosyl-L-methionine = N(5)-methyl-L-glutaminyl-[peptide chain release factor] + S-adenosyl-L-homocysteine + H(+)</text>
        <dbReference type="Rhea" id="RHEA:42896"/>
        <dbReference type="Rhea" id="RHEA-COMP:10271"/>
        <dbReference type="Rhea" id="RHEA-COMP:10272"/>
        <dbReference type="ChEBI" id="CHEBI:15378"/>
        <dbReference type="ChEBI" id="CHEBI:30011"/>
        <dbReference type="ChEBI" id="CHEBI:57856"/>
        <dbReference type="ChEBI" id="CHEBI:59789"/>
        <dbReference type="ChEBI" id="CHEBI:61891"/>
        <dbReference type="EC" id="2.1.1.297"/>
    </reaction>
</comment>
<evidence type="ECO:0000313" key="8">
    <source>
        <dbReference type="Proteomes" id="UP000257143"/>
    </source>
</evidence>
<keyword evidence="8" id="KW-1185">Reference proteome</keyword>
<dbReference type="NCBIfam" id="TIGR03704">
    <property type="entry name" value="PrmC_rel_meth"/>
    <property type="match status" value="1"/>
</dbReference>
<evidence type="ECO:0000256" key="2">
    <source>
        <dbReference type="ARBA" id="ARBA00022603"/>
    </source>
</evidence>
<dbReference type="InterPro" id="IPR029063">
    <property type="entry name" value="SAM-dependent_MTases_sf"/>
</dbReference>
<dbReference type="InterPro" id="IPR007848">
    <property type="entry name" value="Small_mtfrase_dom"/>
</dbReference>
<evidence type="ECO:0000313" key="7">
    <source>
        <dbReference type="EMBL" id="RDW17543.1"/>
    </source>
</evidence>
<dbReference type="CDD" id="cd02440">
    <property type="entry name" value="AdoMet_MTases"/>
    <property type="match status" value="1"/>
</dbReference>
<dbReference type="GO" id="GO:0032259">
    <property type="term" value="P:methylation"/>
    <property type="evidence" value="ECO:0007669"/>
    <property type="project" value="UniProtKB-KW"/>
</dbReference>
<dbReference type="EC" id="2.1.1.297" evidence="1"/>
<keyword evidence="2" id="KW-0489">Methyltransferase</keyword>
<name>A0A3D8PN63_9BACI</name>
<dbReference type="GO" id="GO:0102559">
    <property type="term" value="F:peptide chain release factor N(5)-glutamine methyltransferase activity"/>
    <property type="evidence" value="ECO:0007669"/>
    <property type="project" value="UniProtKB-EC"/>
</dbReference>
<dbReference type="SUPFAM" id="SSF53335">
    <property type="entry name" value="S-adenosyl-L-methionine-dependent methyltransferases"/>
    <property type="match status" value="1"/>
</dbReference>
<accession>A0A3D8PN63</accession>
<evidence type="ECO:0000256" key="4">
    <source>
        <dbReference type="ARBA" id="ARBA00022691"/>
    </source>
</evidence>
<reference evidence="8" key="1">
    <citation type="submission" date="2017-11" db="EMBL/GenBank/DDBJ databases">
        <authorList>
            <person name="Zhu W."/>
        </authorList>
    </citation>
    <scope>NUCLEOTIDE SEQUENCE [LARGE SCALE GENOMIC DNA]</scope>
    <source>
        <strain evidence="8">CAU 1183</strain>
    </source>
</reference>
<dbReference type="Pfam" id="PF05175">
    <property type="entry name" value="MTS"/>
    <property type="match status" value="1"/>
</dbReference>
<dbReference type="PANTHER" id="PTHR18895:SF74">
    <property type="entry name" value="MTRF1L RELEASE FACTOR GLUTAMINE METHYLTRANSFERASE"/>
    <property type="match status" value="1"/>
</dbReference>
<evidence type="ECO:0000259" key="6">
    <source>
        <dbReference type="Pfam" id="PF05175"/>
    </source>
</evidence>
<evidence type="ECO:0000256" key="3">
    <source>
        <dbReference type="ARBA" id="ARBA00022679"/>
    </source>
</evidence>
<protein>
    <recommendedName>
        <fullName evidence="1">peptide chain release factor N(5)-glutamine methyltransferase</fullName>
        <ecNumber evidence="1">2.1.1.297</ecNumber>
    </recommendedName>
</protein>
<dbReference type="Proteomes" id="UP000257143">
    <property type="component" value="Unassembled WGS sequence"/>
</dbReference>
<keyword evidence="4" id="KW-0949">S-adenosyl-L-methionine</keyword>
<dbReference type="NCBIfam" id="TIGR00536">
    <property type="entry name" value="hemK_fam"/>
    <property type="match status" value="1"/>
</dbReference>
<keyword evidence="3" id="KW-0808">Transferase</keyword>
<feature type="domain" description="Methyltransferase small" evidence="6">
    <location>
        <begin position="89"/>
        <end position="180"/>
    </location>
</feature>
<comment type="caution">
    <text evidence="7">The sequence shown here is derived from an EMBL/GenBank/DDBJ whole genome shotgun (WGS) entry which is preliminary data.</text>
</comment>
<gene>
    <name evidence="7" type="ORF">CWR48_13545</name>
</gene>
<dbReference type="EMBL" id="PIOC01000019">
    <property type="protein sequence ID" value="RDW17543.1"/>
    <property type="molecule type" value="Genomic_DNA"/>
</dbReference>
<evidence type="ECO:0000256" key="1">
    <source>
        <dbReference type="ARBA" id="ARBA00012771"/>
    </source>
</evidence>
<dbReference type="OrthoDB" id="9800643at2"/>
<dbReference type="InterPro" id="IPR004556">
    <property type="entry name" value="HemK-like"/>
</dbReference>
<dbReference type="InterPro" id="IPR050320">
    <property type="entry name" value="N5-glutamine_MTase"/>
</dbReference>
<dbReference type="PANTHER" id="PTHR18895">
    <property type="entry name" value="HEMK METHYLTRANSFERASE"/>
    <property type="match status" value="1"/>
</dbReference>
<dbReference type="AlphaFoldDB" id="A0A3D8PN63"/>
<sequence>MRLIRQKINLFLDNKTEKSIINRLRSEGAVFAEEETLLLISEARSIEELMNMVEKRVSGFPLEYVLGFTNFCGLRIEVERGVFIPRPRTEFLVQQAKVLTRPYDIVLDLCCGSGAVGAAIATDIKKILLHSVDIDPVAVRCASRNITKIGGHVYQGDLYDVLPHSLRCQVNIIVANAPYVPTDSVKLLPREARLYEPKVALDGGKDGLDFHRMMAEKAPHWLVSGGHLLIETSEMQGTKTFEIFINSGLITQIVRDEELDATVVIGTKSG</sequence>
<evidence type="ECO:0000256" key="5">
    <source>
        <dbReference type="ARBA" id="ARBA00048391"/>
    </source>
</evidence>
<dbReference type="Gene3D" id="3.40.50.150">
    <property type="entry name" value="Vaccinia Virus protein VP39"/>
    <property type="match status" value="1"/>
</dbReference>